<keyword evidence="2 5" id="KW-0812">Transmembrane</keyword>
<accession>A0A1I3VRH1</accession>
<dbReference type="HAMAP" id="MF_00189">
    <property type="entry name" value="YciB"/>
    <property type="match status" value="1"/>
</dbReference>
<dbReference type="PANTHER" id="PTHR36917">
    <property type="entry name" value="INTRACELLULAR SEPTATION PROTEIN A-RELATED"/>
    <property type="match status" value="1"/>
</dbReference>
<dbReference type="RefSeq" id="WP_091675656.1">
    <property type="nucleotide sequence ID" value="NZ_FOSN01000001.1"/>
</dbReference>
<evidence type="ECO:0000256" key="1">
    <source>
        <dbReference type="ARBA" id="ARBA00022475"/>
    </source>
</evidence>
<dbReference type="NCBIfam" id="NF001323">
    <property type="entry name" value="PRK00259.1-1"/>
    <property type="match status" value="1"/>
</dbReference>
<dbReference type="GO" id="GO:0005886">
    <property type="term" value="C:plasma membrane"/>
    <property type="evidence" value="ECO:0007669"/>
    <property type="project" value="UniProtKB-SubCell"/>
</dbReference>
<keyword evidence="3 5" id="KW-1133">Transmembrane helix</keyword>
<protein>
    <recommendedName>
        <fullName evidence="5">Inner membrane-spanning protein YciB</fullName>
    </recommendedName>
</protein>
<dbReference type="InterPro" id="IPR006008">
    <property type="entry name" value="YciB"/>
</dbReference>
<feature type="transmembrane region" description="Helical" evidence="5">
    <location>
        <begin position="164"/>
        <end position="181"/>
    </location>
</feature>
<name>A0A1I3VRH1_9HYPH</name>
<dbReference type="Pfam" id="PF04279">
    <property type="entry name" value="IspA"/>
    <property type="match status" value="1"/>
</dbReference>
<keyword evidence="5" id="KW-0997">Cell inner membrane</keyword>
<evidence type="ECO:0000256" key="3">
    <source>
        <dbReference type="ARBA" id="ARBA00022989"/>
    </source>
</evidence>
<dbReference type="PANTHER" id="PTHR36917:SF1">
    <property type="entry name" value="INNER MEMBRANE-SPANNING PROTEIN YCIB"/>
    <property type="match status" value="1"/>
</dbReference>
<organism evidence="6 7">
    <name type="scientific">Methylocapsa palsarum</name>
    <dbReference type="NCBI Taxonomy" id="1612308"/>
    <lineage>
        <taxon>Bacteria</taxon>
        <taxon>Pseudomonadati</taxon>
        <taxon>Pseudomonadota</taxon>
        <taxon>Alphaproteobacteria</taxon>
        <taxon>Hyphomicrobiales</taxon>
        <taxon>Beijerinckiaceae</taxon>
        <taxon>Methylocapsa</taxon>
    </lineage>
</organism>
<evidence type="ECO:0000313" key="6">
    <source>
        <dbReference type="EMBL" id="SFJ97760.1"/>
    </source>
</evidence>
<gene>
    <name evidence="5" type="primary">yciB</name>
    <name evidence="6" type="ORF">SAMN05444581_10137</name>
</gene>
<dbReference type="OrthoDB" id="9788219at2"/>
<dbReference type="EMBL" id="FOSN01000001">
    <property type="protein sequence ID" value="SFJ97760.1"/>
    <property type="molecule type" value="Genomic_DNA"/>
</dbReference>
<dbReference type="AlphaFoldDB" id="A0A1I3VRH1"/>
<dbReference type="Proteomes" id="UP000198755">
    <property type="component" value="Unassembled WGS sequence"/>
</dbReference>
<feature type="transmembrane region" description="Helical" evidence="5">
    <location>
        <begin position="129"/>
        <end position="152"/>
    </location>
</feature>
<proteinExistence type="inferred from homology"/>
<comment type="subcellular location">
    <subcellularLocation>
        <location evidence="5">Cell inner membrane</location>
        <topology evidence="5">Multi-pass membrane protein</topology>
    </subcellularLocation>
</comment>
<keyword evidence="4 5" id="KW-0472">Membrane</keyword>
<keyword evidence="1 5" id="KW-1003">Cell membrane</keyword>
<keyword evidence="7" id="KW-1185">Reference proteome</keyword>
<evidence type="ECO:0000256" key="5">
    <source>
        <dbReference type="HAMAP-Rule" id="MF_00189"/>
    </source>
</evidence>
<comment type="function">
    <text evidence="5">Plays a role in cell envelope biogenesis, maintenance of cell envelope integrity and membrane homeostasis.</text>
</comment>
<sequence length="230" mass="25219">MSGTLRPDTKLSGAAKEKAATDAELSPWLKMGVEFGPLALFFVANARPRLFEPLLARVLSPELLAGPNAALFTATSVLMVSVVIALTVSFAETGRLPIVPLVTAVLAVAFGGLTLYLQDTTFIKMKVTVIYSLFGAALFIGLAMNRLFLPFIFNNAMALTERGWRLLTVRWGAFFFALAILNEIVWRTQSNDVWVAFKFPGIFIILALFMLSQAPFIMRHQLDGEDAGKD</sequence>
<dbReference type="STRING" id="1612308.SAMN05444581_10137"/>
<comment type="similarity">
    <text evidence="5">Belongs to the YciB family.</text>
</comment>
<feature type="transmembrane region" description="Helical" evidence="5">
    <location>
        <begin position="98"/>
        <end position="117"/>
    </location>
</feature>
<feature type="transmembrane region" description="Helical" evidence="5">
    <location>
        <begin position="69"/>
        <end position="91"/>
    </location>
</feature>
<evidence type="ECO:0000256" key="2">
    <source>
        <dbReference type="ARBA" id="ARBA00022692"/>
    </source>
</evidence>
<evidence type="ECO:0000313" key="7">
    <source>
        <dbReference type="Proteomes" id="UP000198755"/>
    </source>
</evidence>
<evidence type="ECO:0000256" key="4">
    <source>
        <dbReference type="ARBA" id="ARBA00023136"/>
    </source>
</evidence>
<reference evidence="6 7" key="1">
    <citation type="submission" date="2016-10" db="EMBL/GenBank/DDBJ databases">
        <authorList>
            <person name="de Groot N.N."/>
        </authorList>
    </citation>
    <scope>NUCLEOTIDE SEQUENCE [LARGE SCALE GENOMIC DNA]</scope>
    <source>
        <strain evidence="6 7">NE2</strain>
    </source>
</reference>
<feature type="transmembrane region" description="Helical" evidence="5">
    <location>
        <begin position="193"/>
        <end position="211"/>
    </location>
</feature>